<dbReference type="Proteomes" id="UP001331761">
    <property type="component" value="Unassembled WGS sequence"/>
</dbReference>
<feature type="non-terminal residue" evidence="1">
    <location>
        <position position="1"/>
    </location>
</feature>
<dbReference type="AlphaFoldDB" id="A0AAN8IKL3"/>
<name>A0AAN8IKL3_TRICO</name>
<reference evidence="1 2" key="1">
    <citation type="submission" date="2019-10" db="EMBL/GenBank/DDBJ databases">
        <title>Assembly and Annotation for the nematode Trichostrongylus colubriformis.</title>
        <authorList>
            <person name="Martin J."/>
        </authorList>
    </citation>
    <scope>NUCLEOTIDE SEQUENCE [LARGE SCALE GENOMIC DNA]</scope>
    <source>
        <strain evidence="1">G859</strain>
        <tissue evidence="1">Whole worm</tissue>
    </source>
</reference>
<accession>A0AAN8IKL3</accession>
<evidence type="ECO:0000313" key="1">
    <source>
        <dbReference type="EMBL" id="KAK5974043.1"/>
    </source>
</evidence>
<comment type="caution">
    <text evidence="1">The sequence shown here is derived from an EMBL/GenBank/DDBJ whole genome shotgun (WGS) entry which is preliminary data.</text>
</comment>
<organism evidence="1 2">
    <name type="scientific">Trichostrongylus colubriformis</name>
    <name type="common">Black scour worm</name>
    <dbReference type="NCBI Taxonomy" id="6319"/>
    <lineage>
        <taxon>Eukaryota</taxon>
        <taxon>Metazoa</taxon>
        <taxon>Ecdysozoa</taxon>
        <taxon>Nematoda</taxon>
        <taxon>Chromadorea</taxon>
        <taxon>Rhabditida</taxon>
        <taxon>Rhabditina</taxon>
        <taxon>Rhabditomorpha</taxon>
        <taxon>Strongyloidea</taxon>
        <taxon>Trichostrongylidae</taxon>
        <taxon>Trichostrongylus</taxon>
    </lineage>
</organism>
<gene>
    <name evidence="1" type="ORF">GCK32_019723</name>
</gene>
<keyword evidence="2" id="KW-1185">Reference proteome</keyword>
<evidence type="ECO:0000313" key="2">
    <source>
        <dbReference type="Proteomes" id="UP001331761"/>
    </source>
</evidence>
<sequence>NIFQYQFREVRLFHSSPEELAGKSEFSKALLSFHLGTCIVSIKLYSGCNGEWKAVQANYKTTLIADILYWYRLTDTEFKMMAQTVTFHASKLLSIVE</sequence>
<dbReference type="EMBL" id="WIXE01014745">
    <property type="protein sequence ID" value="KAK5974043.1"/>
    <property type="molecule type" value="Genomic_DNA"/>
</dbReference>
<protein>
    <submittedName>
        <fullName evidence="1">Uncharacterized protein</fullName>
    </submittedName>
</protein>
<proteinExistence type="predicted"/>